<keyword evidence="2" id="KW-1185">Reference proteome</keyword>
<accession>A0ABY1C3L3</accession>
<dbReference type="EMBL" id="LT630003">
    <property type="protein sequence ID" value="SET61000.1"/>
    <property type="molecule type" value="Genomic_DNA"/>
</dbReference>
<name>A0ABY1C3L3_9FIRM</name>
<evidence type="ECO:0000313" key="2">
    <source>
        <dbReference type="Proteomes" id="UP000198970"/>
    </source>
</evidence>
<dbReference type="Proteomes" id="UP000198970">
    <property type="component" value="Chromosome I"/>
</dbReference>
<protein>
    <submittedName>
        <fullName evidence="1">Uncharacterized protein</fullName>
    </submittedName>
</protein>
<organism evidence="1 2">
    <name type="scientific">Lacrimispora sphenoides JCM 1415</name>
    <dbReference type="NCBI Taxonomy" id="1297793"/>
    <lineage>
        <taxon>Bacteria</taxon>
        <taxon>Bacillati</taxon>
        <taxon>Bacillota</taxon>
        <taxon>Clostridia</taxon>
        <taxon>Lachnospirales</taxon>
        <taxon>Lachnospiraceae</taxon>
        <taxon>Lacrimispora</taxon>
    </lineage>
</organism>
<gene>
    <name evidence="1" type="ORF">SAMN02745906_0655</name>
</gene>
<reference evidence="1 2" key="1">
    <citation type="submission" date="2016-10" db="EMBL/GenBank/DDBJ databases">
        <authorList>
            <person name="Varghese N."/>
            <person name="Submissions S."/>
        </authorList>
    </citation>
    <scope>NUCLEOTIDE SEQUENCE [LARGE SCALE GENOMIC DNA]</scope>
    <source>
        <strain evidence="1 2">ATCC 19403</strain>
    </source>
</reference>
<sequence>MLNEDVQAWVDLGFSEDEAIVMANAMKDRYGDVEITDDDSESSHSELF</sequence>
<evidence type="ECO:0000313" key="1">
    <source>
        <dbReference type="EMBL" id="SET61000.1"/>
    </source>
</evidence>
<dbReference type="RefSeq" id="WP_157724385.1">
    <property type="nucleotide sequence ID" value="NZ_LT630003.1"/>
</dbReference>
<proteinExistence type="predicted"/>